<comment type="caution">
    <text evidence="2">The sequence shown here is derived from an EMBL/GenBank/DDBJ whole genome shotgun (WGS) entry which is preliminary data.</text>
</comment>
<dbReference type="EMBL" id="JAVDPY010000014">
    <property type="protein sequence ID" value="MDR6336646.1"/>
    <property type="molecule type" value="Genomic_DNA"/>
</dbReference>
<accession>A0A9W6FLM8</accession>
<dbReference type="EMBL" id="BSDO01000007">
    <property type="protein sequence ID" value="GLI24495.1"/>
    <property type="molecule type" value="Genomic_DNA"/>
</dbReference>
<dbReference type="Proteomes" id="UP001245370">
    <property type="component" value="Unassembled WGS sequence"/>
</dbReference>
<name>A0A9W6FLM8_XANFL</name>
<feature type="chain" id="PRO_5040820994" description="TIGR03067 domain-containing protein" evidence="1">
    <location>
        <begin position="23"/>
        <end position="132"/>
    </location>
</feature>
<sequence>MKPLVLALSLGATFAVAVPASAQQIPSLVGTWKGPSDGVGMEMGYVTADYGLVVEEQRGRSFKGKVIYPVPGGTKSEPIHGTITPDLKTVYVVGDDGFHIGTLQPDGKFDLCYLEVDDDDALALCARLTKQP</sequence>
<evidence type="ECO:0008006" key="6">
    <source>
        <dbReference type="Google" id="ProtNLM"/>
    </source>
</evidence>
<keyword evidence="5" id="KW-1185">Reference proteome</keyword>
<evidence type="ECO:0000313" key="5">
    <source>
        <dbReference type="Proteomes" id="UP001245370"/>
    </source>
</evidence>
<dbReference type="GeneID" id="95764940"/>
<reference evidence="3 5" key="2">
    <citation type="submission" date="2023-07" db="EMBL/GenBank/DDBJ databases">
        <title>Genomic Encyclopedia of Type Strains, Phase IV (KMG-IV): sequencing the most valuable type-strain genomes for metagenomic binning, comparative biology and taxonomic classification.</title>
        <authorList>
            <person name="Goeker M."/>
        </authorList>
    </citation>
    <scope>NUCLEOTIDE SEQUENCE [LARGE SCALE GENOMIC DNA]</scope>
    <source>
        <strain evidence="3 5">DSM 338</strain>
    </source>
</reference>
<evidence type="ECO:0000313" key="2">
    <source>
        <dbReference type="EMBL" id="GLI24495.1"/>
    </source>
</evidence>
<gene>
    <name evidence="3" type="ORF">GGQ86_005149</name>
    <name evidence="2" type="ORF">XFLAVUS301_41690</name>
</gene>
<feature type="signal peptide" evidence="1">
    <location>
        <begin position="1"/>
        <end position="22"/>
    </location>
</feature>
<reference evidence="2" key="1">
    <citation type="submission" date="2022-12" db="EMBL/GenBank/DDBJ databases">
        <title>Reference genome sequencing for broad-spectrum identification of bacterial and archaeal isolates by mass spectrometry.</title>
        <authorList>
            <person name="Sekiguchi Y."/>
            <person name="Tourlousse D.M."/>
        </authorList>
    </citation>
    <scope>NUCLEOTIDE SEQUENCE</scope>
    <source>
        <strain evidence="2">301</strain>
    </source>
</reference>
<proteinExistence type="predicted"/>
<protein>
    <recommendedName>
        <fullName evidence="6">TIGR03067 domain-containing protein</fullName>
    </recommendedName>
</protein>
<evidence type="ECO:0000313" key="3">
    <source>
        <dbReference type="EMBL" id="MDR6336646.1"/>
    </source>
</evidence>
<dbReference type="AlphaFoldDB" id="A0A9W6FLM8"/>
<dbReference type="Proteomes" id="UP001144397">
    <property type="component" value="Unassembled WGS sequence"/>
</dbReference>
<evidence type="ECO:0000313" key="4">
    <source>
        <dbReference type="Proteomes" id="UP001144397"/>
    </source>
</evidence>
<evidence type="ECO:0000256" key="1">
    <source>
        <dbReference type="SAM" id="SignalP"/>
    </source>
</evidence>
<organism evidence="2 4">
    <name type="scientific">Xanthobacter flavus</name>
    <dbReference type="NCBI Taxonomy" id="281"/>
    <lineage>
        <taxon>Bacteria</taxon>
        <taxon>Pseudomonadati</taxon>
        <taxon>Pseudomonadota</taxon>
        <taxon>Alphaproteobacteria</taxon>
        <taxon>Hyphomicrobiales</taxon>
        <taxon>Xanthobacteraceae</taxon>
        <taxon>Xanthobacter</taxon>
    </lineage>
</organism>
<keyword evidence="1" id="KW-0732">Signal</keyword>
<dbReference type="RefSeq" id="WP_281809240.1">
    <property type="nucleotide sequence ID" value="NZ_BSDO01000007.1"/>
</dbReference>